<dbReference type="Pfam" id="PF07596">
    <property type="entry name" value="SBP_bac_10"/>
    <property type="match status" value="1"/>
</dbReference>
<dbReference type="SUPFAM" id="SSF54523">
    <property type="entry name" value="Pili subunits"/>
    <property type="match status" value="1"/>
</dbReference>
<dbReference type="Pfam" id="PF07963">
    <property type="entry name" value="N_methyl"/>
    <property type="match status" value="1"/>
</dbReference>
<dbReference type="PANTHER" id="PTHR30093:SF2">
    <property type="entry name" value="TYPE II SECRETION SYSTEM PROTEIN H"/>
    <property type="match status" value="1"/>
</dbReference>
<dbReference type="RefSeq" id="WP_105483584.1">
    <property type="nucleotide sequence ID" value="NZ_NIGF01000007.1"/>
</dbReference>
<dbReference type="InterPro" id="IPR027558">
    <property type="entry name" value="Pre_pil_HX9DG_C"/>
</dbReference>
<keyword evidence="4" id="KW-1185">Reference proteome</keyword>
<accession>A0A2S8STK0</accession>
<dbReference type="EMBL" id="NIGF01000007">
    <property type="protein sequence ID" value="PQV64120.1"/>
    <property type="molecule type" value="Genomic_DNA"/>
</dbReference>
<dbReference type="InterPro" id="IPR011453">
    <property type="entry name" value="DUF1559"/>
</dbReference>
<reference evidence="3 4" key="1">
    <citation type="journal article" date="2018" name="Syst. Appl. Microbiol.">
        <title>Abditibacterium utsteinense sp. nov., the first cultivated member of candidate phylum FBP, isolated from ice-free Antarctic soil samples.</title>
        <authorList>
            <person name="Tahon G."/>
            <person name="Tytgat B."/>
            <person name="Lebbe L."/>
            <person name="Carlier A."/>
            <person name="Willems A."/>
        </authorList>
    </citation>
    <scope>NUCLEOTIDE SEQUENCE [LARGE SCALE GENOMIC DNA]</scope>
    <source>
        <strain evidence="3 4">LMG 29911</strain>
    </source>
</reference>
<dbReference type="InterPro" id="IPR012902">
    <property type="entry name" value="N_methyl_site"/>
</dbReference>
<proteinExistence type="predicted"/>
<dbReference type="InterPro" id="IPR045584">
    <property type="entry name" value="Pilin-like"/>
</dbReference>
<keyword evidence="1" id="KW-0472">Membrane</keyword>
<dbReference type="NCBIfam" id="TIGR02532">
    <property type="entry name" value="IV_pilin_GFxxxE"/>
    <property type="match status" value="1"/>
</dbReference>
<sequence length="258" mass="28886">MLLCNSVRRAFKSAIQPQKGFTLIELLVVIAIISILAAILFPVFGRARENARKVSCASNLKQIGLAGLQYSQDYDERVMPLGYIYGGKTYYWWGSVQNNVLNKSESMIQPYMKNTQIQACPSFDNELRTVIGLTGYAYNDAYLHPSWYSGKASVSLAQIQDPSRTVIMADSARISFTDNKTLEGNTFLTPPSQTYPALHARHNATANVLWADGHVKAHKPLFRAQSDFPYDAELYRSSDLGDLDEDGNFATDEFFDLN</sequence>
<gene>
    <name evidence="3" type="ORF">B1R32_107145</name>
</gene>
<keyword evidence="1" id="KW-0812">Transmembrane</keyword>
<comment type="caution">
    <text evidence="3">The sequence shown here is derived from an EMBL/GenBank/DDBJ whole genome shotgun (WGS) entry which is preliminary data.</text>
</comment>
<evidence type="ECO:0000259" key="2">
    <source>
        <dbReference type="Pfam" id="PF07596"/>
    </source>
</evidence>
<dbReference type="AlphaFoldDB" id="A0A2S8STK0"/>
<dbReference type="PANTHER" id="PTHR30093">
    <property type="entry name" value="GENERAL SECRETION PATHWAY PROTEIN G"/>
    <property type="match status" value="1"/>
</dbReference>
<dbReference type="Proteomes" id="UP000237684">
    <property type="component" value="Unassembled WGS sequence"/>
</dbReference>
<evidence type="ECO:0000256" key="1">
    <source>
        <dbReference type="SAM" id="Phobius"/>
    </source>
</evidence>
<name>A0A2S8STK0_9BACT</name>
<dbReference type="InParanoid" id="A0A2S8STK0"/>
<evidence type="ECO:0000313" key="3">
    <source>
        <dbReference type="EMBL" id="PQV64120.1"/>
    </source>
</evidence>
<protein>
    <recommendedName>
        <fullName evidence="2">DUF1559 domain-containing protein</fullName>
    </recommendedName>
</protein>
<dbReference type="NCBIfam" id="TIGR04294">
    <property type="entry name" value="pre_pil_HX9DG"/>
    <property type="match status" value="1"/>
</dbReference>
<keyword evidence="1" id="KW-1133">Transmembrane helix</keyword>
<organism evidence="3 4">
    <name type="scientific">Abditibacterium utsteinense</name>
    <dbReference type="NCBI Taxonomy" id="1960156"/>
    <lineage>
        <taxon>Bacteria</taxon>
        <taxon>Pseudomonadati</taxon>
        <taxon>Abditibacteriota</taxon>
        <taxon>Abditibacteriia</taxon>
        <taxon>Abditibacteriales</taxon>
        <taxon>Abditibacteriaceae</taxon>
        <taxon>Abditibacterium</taxon>
    </lineage>
</organism>
<evidence type="ECO:0000313" key="4">
    <source>
        <dbReference type="Proteomes" id="UP000237684"/>
    </source>
</evidence>
<feature type="domain" description="DUF1559" evidence="2">
    <location>
        <begin position="46"/>
        <end position="88"/>
    </location>
</feature>
<feature type="transmembrane region" description="Helical" evidence="1">
    <location>
        <begin position="21"/>
        <end position="44"/>
    </location>
</feature>
<dbReference type="OrthoDB" id="249920at2"/>
<dbReference type="Gene3D" id="3.30.700.10">
    <property type="entry name" value="Glycoprotein, Type 4 Pilin"/>
    <property type="match status" value="1"/>
</dbReference>
<dbReference type="PROSITE" id="PS00409">
    <property type="entry name" value="PROKAR_NTER_METHYL"/>
    <property type="match status" value="1"/>
</dbReference>